<accession>A0A139GSZ4</accession>
<gene>
    <name evidence="1" type="ORF">AC579_3355</name>
</gene>
<dbReference type="EMBL" id="LFZO01001832">
    <property type="protein sequence ID" value="KXS93315.1"/>
    <property type="molecule type" value="Genomic_DNA"/>
</dbReference>
<evidence type="ECO:0000313" key="2">
    <source>
        <dbReference type="Proteomes" id="UP000073492"/>
    </source>
</evidence>
<evidence type="ECO:0000313" key="1">
    <source>
        <dbReference type="EMBL" id="KXS93315.1"/>
    </source>
</evidence>
<keyword evidence="2" id="KW-1185">Reference proteome</keyword>
<sequence>MLRAPQFESCRDMQIKIISECEWQSSKSQAIRSMHRLSSVSDRDTLIMKTITILAQLVQMMPLTYDLVMITNGLLLRTTNLAKSGK</sequence>
<dbReference type="AlphaFoldDB" id="A0A139GSZ4"/>
<name>A0A139GSZ4_9PEZI</name>
<organism evidence="1 2">
    <name type="scientific">Pseudocercospora musae</name>
    <dbReference type="NCBI Taxonomy" id="113226"/>
    <lineage>
        <taxon>Eukaryota</taxon>
        <taxon>Fungi</taxon>
        <taxon>Dikarya</taxon>
        <taxon>Ascomycota</taxon>
        <taxon>Pezizomycotina</taxon>
        <taxon>Dothideomycetes</taxon>
        <taxon>Dothideomycetidae</taxon>
        <taxon>Mycosphaerellales</taxon>
        <taxon>Mycosphaerellaceae</taxon>
        <taxon>Pseudocercospora</taxon>
    </lineage>
</organism>
<protein>
    <submittedName>
        <fullName evidence="1">Uncharacterized protein</fullName>
    </submittedName>
</protein>
<reference evidence="1 2" key="1">
    <citation type="submission" date="2015-07" db="EMBL/GenBank/DDBJ databases">
        <title>Comparative genomics of the Sigatoka disease complex on banana suggests a link between parallel evolutionary changes in Pseudocercospora fijiensis and Pseudocercospora eumusae and increased virulence on the banana host.</title>
        <authorList>
            <person name="Chang T.-C."/>
            <person name="Salvucci A."/>
            <person name="Crous P.W."/>
            <person name="Stergiopoulos I."/>
        </authorList>
    </citation>
    <scope>NUCLEOTIDE SEQUENCE [LARGE SCALE GENOMIC DNA]</scope>
    <source>
        <strain evidence="1 2">CBS 116634</strain>
    </source>
</reference>
<dbReference type="Proteomes" id="UP000073492">
    <property type="component" value="Unassembled WGS sequence"/>
</dbReference>
<comment type="caution">
    <text evidence="1">The sequence shown here is derived from an EMBL/GenBank/DDBJ whole genome shotgun (WGS) entry which is preliminary data.</text>
</comment>
<proteinExistence type="predicted"/>